<name>A0ACA9LYA0_9GLOM</name>
<comment type="caution">
    <text evidence="1">The sequence shown here is derived from an EMBL/GenBank/DDBJ whole genome shotgun (WGS) entry which is preliminary data.</text>
</comment>
<reference evidence="1" key="1">
    <citation type="submission" date="2021-06" db="EMBL/GenBank/DDBJ databases">
        <authorList>
            <person name="Kallberg Y."/>
            <person name="Tangrot J."/>
            <person name="Rosling A."/>
        </authorList>
    </citation>
    <scope>NUCLEOTIDE SEQUENCE</scope>
    <source>
        <strain evidence="1">28 12/20/2015</strain>
    </source>
</reference>
<evidence type="ECO:0000313" key="2">
    <source>
        <dbReference type="Proteomes" id="UP000789366"/>
    </source>
</evidence>
<proteinExistence type="predicted"/>
<evidence type="ECO:0000313" key="1">
    <source>
        <dbReference type="EMBL" id="CAG8554974.1"/>
    </source>
</evidence>
<keyword evidence="2" id="KW-1185">Reference proteome</keyword>
<sequence>MGEWISNSKEQGQFNPNGDATIGDAVKSNDLKDRDGLTGAFSTIGSTRIHKPNRSYLFRERIRSKGDVYSITTMYTRMLERVCSRLPYDFGNILLKPVLNNNVYVPTGAYTRLK</sequence>
<accession>A0ACA9LYA0</accession>
<gene>
    <name evidence="1" type="ORF">SPELUC_LOCUS5362</name>
</gene>
<protein>
    <submittedName>
        <fullName evidence="1">5487_t:CDS:1</fullName>
    </submittedName>
</protein>
<dbReference type="EMBL" id="CAJVPW010005442">
    <property type="protein sequence ID" value="CAG8554974.1"/>
    <property type="molecule type" value="Genomic_DNA"/>
</dbReference>
<organism evidence="1 2">
    <name type="scientific">Cetraspora pellucida</name>
    <dbReference type="NCBI Taxonomy" id="1433469"/>
    <lineage>
        <taxon>Eukaryota</taxon>
        <taxon>Fungi</taxon>
        <taxon>Fungi incertae sedis</taxon>
        <taxon>Mucoromycota</taxon>
        <taxon>Glomeromycotina</taxon>
        <taxon>Glomeromycetes</taxon>
        <taxon>Diversisporales</taxon>
        <taxon>Gigasporaceae</taxon>
        <taxon>Cetraspora</taxon>
    </lineage>
</organism>
<dbReference type="Proteomes" id="UP000789366">
    <property type="component" value="Unassembled WGS sequence"/>
</dbReference>